<dbReference type="InterPro" id="IPR011251">
    <property type="entry name" value="Luciferase-like_dom"/>
</dbReference>
<comment type="similarity">
    <text evidence="5">Belongs to the NtaA/SnaA/DszA monooxygenase family.</text>
</comment>
<dbReference type="PANTHER" id="PTHR30011:SF16">
    <property type="entry name" value="C2H2 FINGER DOMAIN TRANSCRIPTION FACTOR (EUROFUNG)-RELATED"/>
    <property type="match status" value="1"/>
</dbReference>
<dbReference type="EMBL" id="CAJZ01000008">
    <property type="protein sequence ID" value="CCI82825.1"/>
    <property type="molecule type" value="Genomic_DNA"/>
</dbReference>
<dbReference type="Pfam" id="PF00296">
    <property type="entry name" value="Bac_luciferase"/>
    <property type="match status" value="1"/>
</dbReference>
<dbReference type="Gene3D" id="3.20.20.30">
    <property type="entry name" value="Luciferase-like domain"/>
    <property type="match status" value="1"/>
</dbReference>
<dbReference type="GO" id="GO:0016705">
    <property type="term" value="F:oxidoreductase activity, acting on paired donors, with incorporation or reduction of molecular oxygen"/>
    <property type="evidence" value="ECO:0007669"/>
    <property type="project" value="InterPro"/>
</dbReference>
<keyword evidence="1 6" id="KW-0285">Flavoprotein</keyword>
<feature type="binding site" evidence="6">
    <location>
        <position position="206"/>
    </location>
    <ligand>
        <name>FMN</name>
        <dbReference type="ChEBI" id="CHEBI:58210"/>
    </ligand>
</feature>
<feature type="binding site" evidence="6">
    <location>
        <position position="156"/>
    </location>
    <ligand>
        <name>FMN</name>
        <dbReference type="ChEBI" id="CHEBI:58210"/>
    </ligand>
</feature>
<evidence type="ECO:0000256" key="6">
    <source>
        <dbReference type="PIRSR" id="PIRSR000337-1"/>
    </source>
</evidence>
<evidence type="ECO:0000259" key="7">
    <source>
        <dbReference type="Pfam" id="PF00296"/>
    </source>
</evidence>
<keyword evidence="4 8" id="KW-0503">Monooxygenase</keyword>
<evidence type="ECO:0000256" key="2">
    <source>
        <dbReference type="ARBA" id="ARBA00022643"/>
    </source>
</evidence>
<keyword evidence="3" id="KW-0560">Oxidoreductase</keyword>
<organism evidence="8 9">
    <name type="scientific">Corynebacterium otitidis ATCC 51513</name>
    <dbReference type="NCBI Taxonomy" id="883169"/>
    <lineage>
        <taxon>Bacteria</taxon>
        <taxon>Bacillati</taxon>
        <taxon>Actinomycetota</taxon>
        <taxon>Actinomycetes</taxon>
        <taxon>Mycobacteriales</taxon>
        <taxon>Corynebacteriaceae</taxon>
        <taxon>Corynebacterium</taxon>
    </lineage>
</organism>
<dbReference type="PANTHER" id="PTHR30011">
    <property type="entry name" value="ALKANESULFONATE MONOOXYGENASE-RELATED"/>
    <property type="match status" value="1"/>
</dbReference>
<name>I7KIA6_9CORY</name>
<evidence type="ECO:0000313" key="9">
    <source>
        <dbReference type="Proteomes" id="UP000011016"/>
    </source>
</evidence>
<dbReference type="InterPro" id="IPR036661">
    <property type="entry name" value="Luciferase-like_sf"/>
</dbReference>
<evidence type="ECO:0000313" key="8">
    <source>
        <dbReference type="EMBL" id="CCI82825.1"/>
    </source>
</evidence>
<reference evidence="8 9" key="1">
    <citation type="journal article" date="2012" name="J. Bacteriol.">
        <title>Draft Genome Sequence of Turicella otitidis ATCC 51513, Isolated from Middle Ear Fluid from a Child with Otitis Media.</title>
        <authorList>
            <person name="Brinkrolf K."/>
            <person name="Schneider J."/>
            <person name="Knecht M."/>
            <person name="Ruckert C."/>
            <person name="Tauch A."/>
        </authorList>
    </citation>
    <scope>NUCLEOTIDE SEQUENCE [LARGE SCALE GENOMIC DNA]</scope>
    <source>
        <strain evidence="8 9">ATCC 51513</strain>
    </source>
</reference>
<accession>I7KIA6</accession>
<comment type="caution">
    <text evidence="8">The sequence shown here is derived from an EMBL/GenBank/DDBJ whole genome shotgun (WGS) entry which is preliminary data.</text>
</comment>
<feature type="domain" description="Luciferase-like" evidence="7">
    <location>
        <begin position="33"/>
        <end position="381"/>
    </location>
</feature>
<feature type="binding site" evidence="6">
    <location>
        <position position="102"/>
    </location>
    <ligand>
        <name>FMN</name>
        <dbReference type="ChEBI" id="CHEBI:58210"/>
    </ligand>
</feature>
<evidence type="ECO:0000256" key="4">
    <source>
        <dbReference type="ARBA" id="ARBA00023033"/>
    </source>
</evidence>
<dbReference type="InterPro" id="IPR051260">
    <property type="entry name" value="Diverse_substr_monoxygenases"/>
</dbReference>
<dbReference type="GO" id="GO:0004497">
    <property type="term" value="F:monooxygenase activity"/>
    <property type="evidence" value="ECO:0007669"/>
    <property type="project" value="UniProtKB-KW"/>
</dbReference>
<evidence type="ECO:0000256" key="5">
    <source>
        <dbReference type="ARBA" id="ARBA00033748"/>
    </source>
</evidence>
<sequence>MTVAEGFRPSGVLRFGVFVHGVNPDVVWRSPEAGSQVAFETYRRVAQTAERGGFAYFFLAEGLRLRENNGEIFELDVAGRPDAQSLLAALAAEFSRIGLVATQSATYNDAVDLARRLQSLDLVSGGRAGWNVVTTIDPWIGENFKRGGYLPFRDRYVNAADVLAAARASWRGLPTTITSDYHRVSHAPGLPRSPQGEPVVFQAGVSPQGRDFAARHAEVIFLPYSRLEDAVEFRADIVERTVAAGREPNAVAIMPAAEFVLAPTAAEAEEKERELRRLQVGPEQAIAFLEAYWGRDLSDLDPEGPLPDFDPVIDRTDGSRGERFQFADAKKVADRLRAEAKSHGWSIRDTAIAKLTARPRAFVGGFDEVADRLAEYADKGAVDGFTVTPYLIPGGIDDVVDELVPRLKERGVYPEAYEGDTLRANLGLGPAPGAGEAE</sequence>
<dbReference type="OrthoDB" id="8320141at2"/>
<dbReference type="AlphaFoldDB" id="I7KIA6"/>
<evidence type="ECO:0000256" key="3">
    <source>
        <dbReference type="ARBA" id="ARBA00023002"/>
    </source>
</evidence>
<keyword evidence="2 6" id="KW-0288">FMN</keyword>
<protein>
    <submittedName>
        <fullName evidence="8">Putative monooxygenase yxeK</fullName>
    </submittedName>
</protein>
<dbReference type="PIRSF" id="PIRSF000337">
    <property type="entry name" value="NTA_MOA"/>
    <property type="match status" value="1"/>
</dbReference>
<dbReference type="InterPro" id="IPR016215">
    <property type="entry name" value="NTA_MOA"/>
</dbReference>
<gene>
    <name evidence="8" type="ORF">BN46_0072</name>
</gene>
<evidence type="ECO:0000256" key="1">
    <source>
        <dbReference type="ARBA" id="ARBA00022630"/>
    </source>
</evidence>
<proteinExistence type="inferred from homology"/>
<dbReference type="Proteomes" id="UP000011016">
    <property type="component" value="Unassembled WGS sequence"/>
</dbReference>
<dbReference type="RefSeq" id="WP_004601751.1">
    <property type="nucleotide sequence ID" value="NZ_HF541865.1"/>
</dbReference>
<dbReference type="SUPFAM" id="SSF51679">
    <property type="entry name" value="Bacterial luciferase-like"/>
    <property type="match status" value="1"/>
</dbReference>